<name>A0ABU8U570_9ACTN</name>
<accession>A0ABU8U570</accession>
<proteinExistence type="predicted"/>
<sequence length="276" mass="29623">MLMARRGQRQHTRGVRSALLALGWAQALALTVVLQDYTLIAVVAFSPLLVVFAFTGVPGPQDGIGDILYWHRDNLLILFVGGVLWTLATVAYQRRTRGQCTHCGRGGRAAAWTAPESAARWGRAAVLVAVLSSIPYDVTRVAWFLGYPLGITDAFLKDMQDTPGMLGIGLGLAVLSTAGGVLTHGLVARWGEVWPRWVPFKAGRPVALATAIVPALLVAVVLVPGGLQMIRSGNHPFGWGTNYPAMLWVVWGAALGAATLAYYLRRRGTCGHCART</sequence>
<protein>
    <submittedName>
        <fullName evidence="2">NYN domain-containing protein</fullName>
    </submittedName>
</protein>
<comment type="caution">
    <text evidence="2">The sequence shown here is derived from an EMBL/GenBank/DDBJ whole genome shotgun (WGS) entry which is preliminary data.</text>
</comment>
<evidence type="ECO:0000256" key="1">
    <source>
        <dbReference type="SAM" id="Phobius"/>
    </source>
</evidence>
<keyword evidence="1" id="KW-0812">Transmembrane</keyword>
<keyword evidence="1" id="KW-1133">Transmembrane helix</keyword>
<keyword evidence="1" id="KW-0472">Membrane</keyword>
<keyword evidence="3" id="KW-1185">Reference proteome</keyword>
<feature type="transmembrane region" description="Helical" evidence="1">
    <location>
        <begin position="245"/>
        <end position="264"/>
    </location>
</feature>
<feature type="transmembrane region" description="Helical" evidence="1">
    <location>
        <begin position="206"/>
        <end position="225"/>
    </location>
</feature>
<dbReference type="EMBL" id="JBBKAM010000002">
    <property type="protein sequence ID" value="MEJ8642830.1"/>
    <property type="molecule type" value="Genomic_DNA"/>
</dbReference>
<evidence type="ECO:0000313" key="3">
    <source>
        <dbReference type="Proteomes" id="UP001382904"/>
    </source>
</evidence>
<reference evidence="2 3" key="1">
    <citation type="submission" date="2024-03" db="EMBL/GenBank/DDBJ databases">
        <title>Novel Streptomyces species of biotechnological and ecological value are a feature of Machair soil.</title>
        <authorList>
            <person name="Prole J.R."/>
            <person name="Goodfellow M."/>
            <person name="Allenby N."/>
            <person name="Ward A.C."/>
        </authorList>
    </citation>
    <scope>NUCLEOTIDE SEQUENCE [LARGE SCALE GENOMIC DNA]</scope>
    <source>
        <strain evidence="2 3">MS1.HAVA.3</strain>
    </source>
</reference>
<organism evidence="2 3">
    <name type="scientific">Streptomyces caledonius</name>
    <dbReference type="NCBI Taxonomy" id="3134107"/>
    <lineage>
        <taxon>Bacteria</taxon>
        <taxon>Bacillati</taxon>
        <taxon>Actinomycetota</taxon>
        <taxon>Actinomycetes</taxon>
        <taxon>Kitasatosporales</taxon>
        <taxon>Streptomycetaceae</taxon>
        <taxon>Streptomyces</taxon>
    </lineage>
</organism>
<dbReference type="Proteomes" id="UP001382904">
    <property type="component" value="Unassembled WGS sequence"/>
</dbReference>
<gene>
    <name evidence="2" type="ORF">WKI68_18445</name>
</gene>
<feature type="transmembrane region" description="Helical" evidence="1">
    <location>
        <begin position="124"/>
        <end position="145"/>
    </location>
</feature>
<feature type="transmembrane region" description="Helical" evidence="1">
    <location>
        <begin position="165"/>
        <end position="186"/>
    </location>
</feature>
<feature type="transmembrane region" description="Helical" evidence="1">
    <location>
        <begin position="74"/>
        <end position="92"/>
    </location>
</feature>
<evidence type="ECO:0000313" key="2">
    <source>
        <dbReference type="EMBL" id="MEJ8642830.1"/>
    </source>
</evidence>
<feature type="transmembrane region" description="Helical" evidence="1">
    <location>
        <begin position="21"/>
        <end position="54"/>
    </location>
</feature>